<evidence type="ECO:0000259" key="5">
    <source>
        <dbReference type="PROSITE" id="PS50995"/>
    </source>
</evidence>
<feature type="domain" description="HTH marR-type" evidence="5">
    <location>
        <begin position="12"/>
        <end position="147"/>
    </location>
</feature>
<dbReference type="AlphaFoldDB" id="A0AA35CKX9"/>
<proteinExistence type="predicted"/>
<keyword evidence="1" id="KW-0805">Transcription regulation</keyword>
<dbReference type="Gene3D" id="1.10.10.10">
    <property type="entry name" value="Winged helix-like DNA-binding domain superfamily/Winged helix DNA-binding domain"/>
    <property type="match status" value="1"/>
</dbReference>
<dbReference type="GO" id="GO:0003700">
    <property type="term" value="F:DNA-binding transcription factor activity"/>
    <property type="evidence" value="ECO:0007669"/>
    <property type="project" value="InterPro"/>
</dbReference>
<evidence type="ECO:0000256" key="4">
    <source>
        <dbReference type="SAM" id="MobiDB-lite"/>
    </source>
</evidence>
<dbReference type="EMBL" id="AP025628">
    <property type="protein sequence ID" value="BDG60323.1"/>
    <property type="molecule type" value="Genomic_DNA"/>
</dbReference>
<evidence type="ECO:0000256" key="3">
    <source>
        <dbReference type="ARBA" id="ARBA00023163"/>
    </source>
</evidence>
<dbReference type="InterPro" id="IPR000835">
    <property type="entry name" value="HTH_MarR-typ"/>
</dbReference>
<keyword evidence="3" id="KW-0804">Transcription</keyword>
<dbReference type="PANTHER" id="PTHR33164:SF103">
    <property type="entry name" value="REGULATORY PROTEIN MARR"/>
    <property type="match status" value="1"/>
</dbReference>
<dbReference type="SUPFAM" id="SSF46785">
    <property type="entry name" value="Winged helix' DNA-binding domain"/>
    <property type="match status" value="1"/>
</dbReference>
<dbReference type="GO" id="GO:0003677">
    <property type="term" value="F:DNA binding"/>
    <property type="evidence" value="ECO:0007669"/>
    <property type="project" value="UniProtKB-KW"/>
</dbReference>
<dbReference type="Pfam" id="PF12802">
    <property type="entry name" value="MarR_2"/>
    <property type="match status" value="1"/>
</dbReference>
<feature type="region of interest" description="Disordered" evidence="4">
    <location>
        <begin position="165"/>
        <end position="186"/>
    </location>
</feature>
<dbReference type="PRINTS" id="PR00598">
    <property type="entry name" value="HTHMARR"/>
</dbReference>
<keyword evidence="2" id="KW-0238">DNA-binding</keyword>
<reference evidence="6" key="1">
    <citation type="submission" date="2022-03" db="EMBL/GenBank/DDBJ databases">
        <title>Complete genome sequence of Caldinitratiruptor microaerophilus.</title>
        <authorList>
            <person name="Mukaiyama R."/>
            <person name="Nishiyama T."/>
            <person name="Ueda K."/>
        </authorList>
    </citation>
    <scope>NUCLEOTIDE SEQUENCE</scope>
    <source>
        <strain evidence="6">JCM 16183</strain>
    </source>
</reference>
<keyword evidence="7" id="KW-1185">Reference proteome</keyword>
<dbReference type="InterPro" id="IPR036390">
    <property type="entry name" value="WH_DNA-bd_sf"/>
</dbReference>
<gene>
    <name evidence="6" type="ORF">caldi_14130</name>
</gene>
<evidence type="ECO:0000313" key="7">
    <source>
        <dbReference type="Proteomes" id="UP001163687"/>
    </source>
</evidence>
<dbReference type="PROSITE" id="PS50995">
    <property type="entry name" value="HTH_MARR_2"/>
    <property type="match status" value="1"/>
</dbReference>
<dbReference type="InterPro" id="IPR036388">
    <property type="entry name" value="WH-like_DNA-bd_sf"/>
</dbReference>
<sequence>MMTELTRENMEVHQVIRLVASIQRVQDNLLDQYARVNWGLTSGQLRLLLALVPGRPVSGRELARRLFTDPANVSGLLRRLAGKGLISMHESPTDRRVQLVSLTPSGEEIQAEHWKRRQGELASYEYLRSLPAEERSELLQSLLRYATHLIGRERVEELLDAVEEEVRHHGPDTHESARRVRVGPES</sequence>
<dbReference type="InterPro" id="IPR039422">
    <property type="entry name" value="MarR/SlyA-like"/>
</dbReference>
<dbReference type="SMART" id="SM00347">
    <property type="entry name" value="HTH_MARR"/>
    <property type="match status" value="1"/>
</dbReference>
<accession>A0AA35CKX9</accession>
<dbReference type="InterPro" id="IPR023187">
    <property type="entry name" value="Tscrpt_reg_MarR-type_CS"/>
</dbReference>
<evidence type="ECO:0000256" key="2">
    <source>
        <dbReference type="ARBA" id="ARBA00023125"/>
    </source>
</evidence>
<dbReference type="GO" id="GO:0006950">
    <property type="term" value="P:response to stress"/>
    <property type="evidence" value="ECO:0007669"/>
    <property type="project" value="TreeGrafter"/>
</dbReference>
<name>A0AA35CKX9_9FIRM</name>
<organism evidence="6 7">
    <name type="scientific">Caldinitratiruptor microaerophilus</name>
    <dbReference type="NCBI Taxonomy" id="671077"/>
    <lineage>
        <taxon>Bacteria</taxon>
        <taxon>Bacillati</taxon>
        <taxon>Bacillota</taxon>
        <taxon>Clostridia</taxon>
        <taxon>Eubacteriales</taxon>
        <taxon>Symbiobacteriaceae</taxon>
        <taxon>Caldinitratiruptor</taxon>
    </lineage>
</organism>
<dbReference type="PANTHER" id="PTHR33164">
    <property type="entry name" value="TRANSCRIPTIONAL REGULATOR, MARR FAMILY"/>
    <property type="match status" value="1"/>
</dbReference>
<dbReference type="KEGG" id="cmic:caldi_14130"/>
<dbReference type="PROSITE" id="PS01117">
    <property type="entry name" value="HTH_MARR_1"/>
    <property type="match status" value="1"/>
</dbReference>
<dbReference type="Proteomes" id="UP001163687">
    <property type="component" value="Chromosome"/>
</dbReference>
<evidence type="ECO:0000313" key="6">
    <source>
        <dbReference type="EMBL" id="BDG60323.1"/>
    </source>
</evidence>
<protein>
    <recommendedName>
        <fullName evidence="5">HTH marR-type domain-containing protein</fullName>
    </recommendedName>
</protein>
<evidence type="ECO:0000256" key="1">
    <source>
        <dbReference type="ARBA" id="ARBA00023015"/>
    </source>
</evidence>